<gene>
    <name evidence="2" type="ORF">GCM10011349_44450</name>
</gene>
<evidence type="ECO:0000256" key="1">
    <source>
        <dbReference type="SAM" id="Coils"/>
    </source>
</evidence>
<keyword evidence="1" id="KW-0175">Coiled coil</keyword>
<dbReference type="Pfam" id="PF13801">
    <property type="entry name" value="Metal_resist"/>
    <property type="match status" value="1"/>
</dbReference>
<dbReference type="Proteomes" id="UP000605099">
    <property type="component" value="Unassembled WGS sequence"/>
</dbReference>
<organism evidence="2 3">
    <name type="scientific">Novosphingobium indicum</name>
    <dbReference type="NCBI Taxonomy" id="462949"/>
    <lineage>
        <taxon>Bacteria</taxon>
        <taxon>Pseudomonadati</taxon>
        <taxon>Pseudomonadota</taxon>
        <taxon>Alphaproteobacteria</taxon>
        <taxon>Sphingomonadales</taxon>
        <taxon>Sphingomonadaceae</taxon>
        <taxon>Novosphingobium</taxon>
    </lineage>
</organism>
<proteinExistence type="predicted"/>
<evidence type="ECO:0000313" key="2">
    <source>
        <dbReference type="EMBL" id="GGN61639.1"/>
    </source>
</evidence>
<accession>A0ABQ2JZ04</accession>
<protein>
    <recommendedName>
        <fullName evidence="4">Heavy metal resistance protein</fullName>
    </recommendedName>
</protein>
<sequence length="147" mass="16330">MRGARHYVLTAIVAFAAALAAIWMASTFTLFARGEGSELHTLVHQKLDLDAAQDARIEKLEAQFAERRKELDLQMRNANADLARAIEAEHLYGPKVAQAVDRSHHAMGELQKATLSHVFAMRAVLRPDQAARFDAEIGKTLTQSDHK</sequence>
<feature type="coiled-coil region" evidence="1">
    <location>
        <begin position="57"/>
        <end position="88"/>
    </location>
</feature>
<dbReference type="InterPro" id="IPR025961">
    <property type="entry name" value="Metal_resist"/>
</dbReference>
<comment type="caution">
    <text evidence="2">The sequence shown here is derived from an EMBL/GenBank/DDBJ whole genome shotgun (WGS) entry which is preliminary data.</text>
</comment>
<dbReference type="Gene3D" id="1.20.120.1490">
    <property type="match status" value="1"/>
</dbReference>
<name>A0ABQ2JZ04_9SPHN</name>
<dbReference type="EMBL" id="BMLK01000038">
    <property type="protein sequence ID" value="GGN61639.1"/>
    <property type="molecule type" value="Genomic_DNA"/>
</dbReference>
<keyword evidence="3" id="KW-1185">Reference proteome</keyword>
<evidence type="ECO:0000313" key="3">
    <source>
        <dbReference type="Proteomes" id="UP000605099"/>
    </source>
</evidence>
<reference evidence="3" key="1">
    <citation type="journal article" date="2019" name="Int. J. Syst. Evol. Microbiol.">
        <title>The Global Catalogue of Microorganisms (GCM) 10K type strain sequencing project: providing services to taxonomists for standard genome sequencing and annotation.</title>
        <authorList>
            <consortium name="The Broad Institute Genomics Platform"/>
            <consortium name="The Broad Institute Genome Sequencing Center for Infectious Disease"/>
            <person name="Wu L."/>
            <person name="Ma J."/>
        </authorList>
    </citation>
    <scope>NUCLEOTIDE SEQUENCE [LARGE SCALE GENOMIC DNA]</scope>
    <source>
        <strain evidence="3">CGMCC 1.6784</strain>
    </source>
</reference>
<dbReference type="RefSeq" id="WP_188823458.1">
    <property type="nucleotide sequence ID" value="NZ_BMLK01000038.1"/>
</dbReference>
<evidence type="ECO:0008006" key="4">
    <source>
        <dbReference type="Google" id="ProtNLM"/>
    </source>
</evidence>